<dbReference type="Gramene" id="Ma02_t02020.1">
    <property type="protein sequence ID" value="Ma02_p02020.1"/>
    <property type="gene ID" value="Ma02_g02020"/>
</dbReference>
<name>A0A804HYC3_MUSAM</name>
<reference evidence="1" key="1">
    <citation type="submission" date="2021-05" db="UniProtKB">
        <authorList>
            <consortium name="EnsemblPlants"/>
        </authorList>
    </citation>
    <scope>IDENTIFICATION</scope>
    <source>
        <strain evidence="1">subsp. malaccensis</strain>
    </source>
</reference>
<dbReference type="Proteomes" id="UP000012960">
    <property type="component" value="Unplaced"/>
</dbReference>
<dbReference type="AlphaFoldDB" id="A0A804HYC3"/>
<protein>
    <submittedName>
        <fullName evidence="1">Uncharacterized protein</fullName>
    </submittedName>
</protein>
<dbReference type="InParanoid" id="A0A804HYC3"/>
<accession>A0A804HYC3</accession>
<sequence length="31" mass="3481">MGVLCTGSDLCTPEVIVSFMLMFSFCCDRKF</sequence>
<proteinExistence type="predicted"/>
<keyword evidence="2" id="KW-1185">Reference proteome</keyword>
<organism evidence="1 2">
    <name type="scientific">Musa acuminata subsp. malaccensis</name>
    <name type="common">Wild banana</name>
    <name type="synonym">Musa malaccensis</name>
    <dbReference type="NCBI Taxonomy" id="214687"/>
    <lineage>
        <taxon>Eukaryota</taxon>
        <taxon>Viridiplantae</taxon>
        <taxon>Streptophyta</taxon>
        <taxon>Embryophyta</taxon>
        <taxon>Tracheophyta</taxon>
        <taxon>Spermatophyta</taxon>
        <taxon>Magnoliopsida</taxon>
        <taxon>Liliopsida</taxon>
        <taxon>Zingiberales</taxon>
        <taxon>Musaceae</taxon>
        <taxon>Musa</taxon>
    </lineage>
</organism>
<evidence type="ECO:0000313" key="2">
    <source>
        <dbReference type="Proteomes" id="UP000012960"/>
    </source>
</evidence>
<evidence type="ECO:0000313" key="1">
    <source>
        <dbReference type="EnsemblPlants" id="Ma02_p02020.1"/>
    </source>
</evidence>
<dbReference type="EnsemblPlants" id="Ma02_t02020.1">
    <property type="protein sequence ID" value="Ma02_p02020.1"/>
    <property type="gene ID" value="Ma02_g02020"/>
</dbReference>